<keyword evidence="12" id="KW-1185">Reference proteome</keyword>
<sequence>MAKLWVAISLLLGVLAAGENLDTETINPEAAKIEPKIVGGSAISIDQIPYQVSIRLTANDKKSYGSGHLCGGVVISQRLVATAAHCCYNTKTNKYRTAGEYVLVMGSSYLRSSTNLTLEYYLQQLIAHENYDATSLTNDIALMFINGYIPWGWPTVKALALSSQVVATGTDCLISGWGLLQQSATSSSNSLQAATVPIISQTTCQISYGPIPSSQVCAGYWTGGTDACQGDSGGPLRCNGQLAGLVSYGSGCAVAGFPGVYTNVSFYNGWIVQQNNSLNYSIYHSGGIRLGSRWSLLGCLALILAFILDHRIYLRGVTAPDGSPMDVPVDAGVTTALSFVILPKVVGGYSVTIDQVPFQVSVRKRSIHERHYGMGHVCGGAVISQRVICSAAHCYAINTSIALHYRDPELYVVVGGSSSIDRADRFTQEYLVQRIIGHERYNSTTLENDIALLFLNGFIPWSSRAVKAIPLAIEAPEEGTTCLIHGWGKVSGKDKSASLQQAPVPILSRELCQVIYKLPTSQMCAGFLQGGIDACQGDSGGPLICAGHLAGIISWGVGCADPGYPGVYTNVSNFLEWIRAANNSLDYSEYRQMSPLNLASRRCAVRQTALGSQAIRPRFSVDPGRIINGTEATLGATRHQVGIRKALNDGYFFGTGHLCGGSLIRPGWVLTAAHCFVDQVIYDGTFVPKEEFIVVMGNLDRYNRTNTLTFTIEQRIMQLDKFVLSTYDKDIALLQLNETVPTGHPTIRPIALNRFPVAEGVVCQVTGWGDREDGFISDILMTVDVPMISEQHCIDDTDLGHLIGPGMICAGYLEVGEKDACSGDSGGPLVCQSQLAGIVSWGIQCALPRLPGVYTEVSYYYDWIVENLGEDSSGDGSGDGSGDISGDGSGDGSGNGSGNGSGDGDDDIDDSGSGDGGNGATAAMVGTLTLLLPGFLALRLMTSQF</sequence>
<dbReference type="OrthoDB" id="10059102at2759"/>
<keyword evidence="2" id="KW-0964">Secreted</keyword>
<name>A0A6P4EJE1_DRORH</name>
<dbReference type="Pfam" id="PF00089">
    <property type="entry name" value="Trypsin"/>
    <property type="match status" value="3"/>
</dbReference>
<dbReference type="PROSITE" id="PS50240">
    <property type="entry name" value="TRYPSIN_DOM"/>
    <property type="match status" value="3"/>
</dbReference>
<evidence type="ECO:0000313" key="11">
    <source>
        <dbReference type="EnsemblMetazoa" id="XP_016976699.1"/>
    </source>
</evidence>
<evidence type="ECO:0000313" key="12">
    <source>
        <dbReference type="Proteomes" id="UP001652680"/>
    </source>
</evidence>
<dbReference type="InterPro" id="IPR033116">
    <property type="entry name" value="TRYPSIN_SER"/>
</dbReference>
<evidence type="ECO:0000256" key="9">
    <source>
        <dbReference type="SAM" id="SignalP"/>
    </source>
</evidence>
<dbReference type="GO" id="GO:0004252">
    <property type="term" value="F:serine-type endopeptidase activity"/>
    <property type="evidence" value="ECO:0007669"/>
    <property type="project" value="InterPro"/>
</dbReference>
<dbReference type="SMART" id="SM00020">
    <property type="entry name" value="Tryp_SPc"/>
    <property type="match status" value="3"/>
</dbReference>
<proteinExistence type="predicted"/>
<evidence type="ECO:0000256" key="5">
    <source>
        <dbReference type="ARBA" id="ARBA00022825"/>
    </source>
</evidence>
<feature type="domain" description="Peptidase S1" evidence="10">
    <location>
        <begin position="345"/>
        <end position="583"/>
    </location>
</feature>
<feature type="region of interest" description="Disordered" evidence="8">
    <location>
        <begin position="872"/>
        <end position="919"/>
    </location>
</feature>
<dbReference type="AlphaFoldDB" id="A0A6P4EJE1"/>
<reference evidence="13" key="2">
    <citation type="submission" date="2025-04" db="UniProtKB">
        <authorList>
            <consortium name="RefSeq"/>
        </authorList>
    </citation>
    <scope>IDENTIFICATION</scope>
</reference>
<keyword evidence="3 7" id="KW-0645">Protease</keyword>
<dbReference type="InterPro" id="IPR001314">
    <property type="entry name" value="Peptidase_S1A"/>
</dbReference>
<gene>
    <name evidence="13" type="primary">LOC108042768</name>
    <name evidence="11" type="synonym">108042768</name>
</gene>
<feature type="domain" description="Peptidase S1" evidence="10">
    <location>
        <begin position="37"/>
        <end position="276"/>
    </location>
</feature>
<keyword evidence="9" id="KW-0732">Signal</keyword>
<dbReference type="RefSeq" id="XP_016976699.1">
    <property type="nucleotide sequence ID" value="XM_017121210.1"/>
</dbReference>
<dbReference type="EnsemblMetazoa" id="XM_017121210.2">
    <property type="protein sequence ID" value="XP_016976699.1"/>
    <property type="gene ID" value="LOC108042768"/>
</dbReference>
<dbReference type="InterPro" id="IPR050127">
    <property type="entry name" value="Serine_Proteases_S1"/>
</dbReference>
<evidence type="ECO:0000256" key="4">
    <source>
        <dbReference type="ARBA" id="ARBA00022801"/>
    </source>
</evidence>
<protein>
    <submittedName>
        <fullName evidence="13">Transmembrane protease serine 9-like</fullName>
    </submittedName>
</protein>
<keyword evidence="4 7" id="KW-0378">Hydrolase</keyword>
<feature type="compositionally biased region" description="Acidic residues" evidence="8">
    <location>
        <begin position="903"/>
        <end position="912"/>
    </location>
</feature>
<evidence type="ECO:0000259" key="10">
    <source>
        <dbReference type="PROSITE" id="PS50240"/>
    </source>
</evidence>
<reference evidence="12" key="1">
    <citation type="journal article" date="2021" name="Elife">
        <title>Highly contiguous assemblies of 101 drosophilid genomes.</title>
        <authorList>
            <person name="Kim B.Y."/>
            <person name="Wang J.R."/>
            <person name="Miller D.E."/>
            <person name="Barmina O."/>
            <person name="Delaney E."/>
            <person name="Thompson A."/>
            <person name="Comeault A.A."/>
            <person name="Peede D."/>
            <person name="D'Agostino E.R."/>
            <person name="Pelaez J."/>
            <person name="Aguilar J.M."/>
            <person name="Haji D."/>
            <person name="Matsunaga T."/>
            <person name="Armstrong E.E."/>
            <person name="Zych M."/>
            <person name="Ogawa Y."/>
            <person name="Stamenkovic-Radak M."/>
            <person name="Jelic M."/>
            <person name="Veselinovic M.S."/>
            <person name="Tanaskovic M."/>
            <person name="Eric P."/>
            <person name="Gao J.J."/>
            <person name="Katoh T.K."/>
            <person name="Toda M.J."/>
            <person name="Watabe H."/>
            <person name="Watada M."/>
            <person name="Davis J.S."/>
            <person name="Moyle L.C."/>
            <person name="Manoli G."/>
            <person name="Bertolini E."/>
            <person name="Kostal V."/>
            <person name="Hawley R.S."/>
            <person name="Takahashi A."/>
            <person name="Jones C.D."/>
            <person name="Price D.K."/>
            <person name="Whiteman N."/>
            <person name="Kopp A."/>
            <person name="Matute D.R."/>
            <person name="Petrov D.A."/>
        </authorList>
    </citation>
    <scope>NUCLEOTIDE SEQUENCE [LARGE SCALE GENOMIC DNA]</scope>
</reference>
<keyword evidence="5 7" id="KW-0720">Serine protease</keyword>
<dbReference type="InterPro" id="IPR001254">
    <property type="entry name" value="Trypsin_dom"/>
</dbReference>
<feature type="compositionally biased region" description="Gly residues" evidence="8">
    <location>
        <begin position="875"/>
        <end position="902"/>
    </location>
</feature>
<evidence type="ECO:0000256" key="8">
    <source>
        <dbReference type="SAM" id="MobiDB-lite"/>
    </source>
</evidence>
<dbReference type="Proteomes" id="UP001652680">
    <property type="component" value="Unassembled WGS sequence"/>
</dbReference>
<dbReference type="CDD" id="cd00190">
    <property type="entry name" value="Tryp_SPc"/>
    <property type="match status" value="3"/>
</dbReference>
<dbReference type="PROSITE" id="PS00135">
    <property type="entry name" value="TRYPSIN_SER"/>
    <property type="match status" value="2"/>
</dbReference>
<evidence type="ECO:0000256" key="2">
    <source>
        <dbReference type="ARBA" id="ARBA00022525"/>
    </source>
</evidence>
<accession>A0A6P4EJE1</accession>
<organism evidence="13">
    <name type="scientific">Drosophila rhopaloa</name>
    <name type="common">Fruit fly</name>
    <dbReference type="NCBI Taxonomy" id="1041015"/>
    <lineage>
        <taxon>Eukaryota</taxon>
        <taxon>Metazoa</taxon>
        <taxon>Ecdysozoa</taxon>
        <taxon>Arthropoda</taxon>
        <taxon>Hexapoda</taxon>
        <taxon>Insecta</taxon>
        <taxon>Pterygota</taxon>
        <taxon>Neoptera</taxon>
        <taxon>Endopterygota</taxon>
        <taxon>Diptera</taxon>
        <taxon>Brachycera</taxon>
        <taxon>Muscomorpha</taxon>
        <taxon>Ephydroidea</taxon>
        <taxon>Drosophilidae</taxon>
        <taxon>Drosophila</taxon>
        <taxon>Sophophora</taxon>
    </lineage>
</organism>
<dbReference type="PROSITE" id="PS00134">
    <property type="entry name" value="TRYPSIN_HIS"/>
    <property type="match status" value="1"/>
</dbReference>
<dbReference type="PRINTS" id="PR00722">
    <property type="entry name" value="CHYMOTRYPSIN"/>
</dbReference>
<dbReference type="FunFam" id="2.40.10.10:FF:000111">
    <property type="entry name" value="Blast:Serine protease nudel"/>
    <property type="match status" value="3"/>
</dbReference>
<dbReference type="PANTHER" id="PTHR24264:SF65">
    <property type="entry name" value="SRCR DOMAIN-CONTAINING PROTEIN"/>
    <property type="match status" value="1"/>
</dbReference>
<dbReference type="SUPFAM" id="SSF50494">
    <property type="entry name" value="Trypsin-like serine proteases"/>
    <property type="match status" value="3"/>
</dbReference>
<dbReference type="InterPro" id="IPR043504">
    <property type="entry name" value="Peptidase_S1_PA_chymotrypsin"/>
</dbReference>
<comment type="subcellular location">
    <subcellularLocation>
        <location evidence="1">Secreted</location>
    </subcellularLocation>
</comment>
<feature type="domain" description="Peptidase S1" evidence="10">
    <location>
        <begin position="626"/>
        <end position="869"/>
    </location>
</feature>
<keyword evidence="6" id="KW-1015">Disulfide bond</keyword>
<dbReference type="PANTHER" id="PTHR24264">
    <property type="entry name" value="TRYPSIN-RELATED"/>
    <property type="match status" value="1"/>
</dbReference>
<dbReference type="GO" id="GO:0006508">
    <property type="term" value="P:proteolysis"/>
    <property type="evidence" value="ECO:0007669"/>
    <property type="project" value="UniProtKB-KW"/>
</dbReference>
<dbReference type="Gene3D" id="2.40.10.10">
    <property type="entry name" value="Trypsin-like serine proteases"/>
    <property type="match status" value="3"/>
</dbReference>
<evidence type="ECO:0000256" key="3">
    <source>
        <dbReference type="ARBA" id="ARBA00022670"/>
    </source>
</evidence>
<feature type="signal peptide" evidence="9">
    <location>
        <begin position="1"/>
        <end position="16"/>
    </location>
</feature>
<evidence type="ECO:0000256" key="6">
    <source>
        <dbReference type="ARBA" id="ARBA00023157"/>
    </source>
</evidence>
<evidence type="ECO:0000313" key="13">
    <source>
        <dbReference type="RefSeq" id="XP_016976699.1"/>
    </source>
</evidence>
<reference evidence="11" key="3">
    <citation type="submission" date="2025-05" db="UniProtKB">
        <authorList>
            <consortium name="EnsemblMetazoa"/>
        </authorList>
    </citation>
    <scope>IDENTIFICATION</scope>
</reference>
<evidence type="ECO:0000256" key="7">
    <source>
        <dbReference type="RuleBase" id="RU363034"/>
    </source>
</evidence>
<feature type="chain" id="PRO_5027976351" evidence="9">
    <location>
        <begin position="17"/>
        <end position="945"/>
    </location>
</feature>
<dbReference type="GO" id="GO:0005615">
    <property type="term" value="C:extracellular space"/>
    <property type="evidence" value="ECO:0007669"/>
    <property type="project" value="TreeGrafter"/>
</dbReference>
<dbReference type="InterPro" id="IPR018114">
    <property type="entry name" value="TRYPSIN_HIS"/>
</dbReference>
<dbReference type="GeneID" id="108042768"/>
<dbReference type="InterPro" id="IPR009003">
    <property type="entry name" value="Peptidase_S1_PA"/>
</dbReference>
<evidence type="ECO:0000256" key="1">
    <source>
        <dbReference type="ARBA" id="ARBA00004613"/>
    </source>
</evidence>